<evidence type="ECO:0000313" key="2">
    <source>
        <dbReference type="EMBL" id="MFD3275103.1"/>
    </source>
</evidence>
<feature type="domain" description="Glycosyltransferase 2-like" evidence="1">
    <location>
        <begin position="4"/>
        <end position="151"/>
    </location>
</feature>
<proteinExistence type="predicted"/>
<dbReference type="PANTHER" id="PTHR43685">
    <property type="entry name" value="GLYCOSYLTRANSFERASE"/>
    <property type="match status" value="1"/>
</dbReference>
<dbReference type="InterPro" id="IPR050834">
    <property type="entry name" value="Glycosyltransf_2"/>
</dbReference>
<dbReference type="InterPro" id="IPR029044">
    <property type="entry name" value="Nucleotide-diphossugar_trans"/>
</dbReference>
<reference evidence="2 3" key="1">
    <citation type="submission" date="2024-03" db="EMBL/GenBank/DDBJ databases">
        <title>Aquirufa genome sequencing.</title>
        <authorList>
            <person name="Pitt A."/>
            <person name="Hahn M.W."/>
        </authorList>
    </citation>
    <scope>NUCLEOTIDE SEQUENCE [LARGE SCALE GENOMIC DNA]</scope>
    <source>
        <strain evidence="2 3">PLAD-142S6K</strain>
    </source>
</reference>
<dbReference type="InterPro" id="IPR001173">
    <property type="entry name" value="Glyco_trans_2-like"/>
</dbReference>
<keyword evidence="2" id="KW-0808">Transferase</keyword>
<dbReference type="GO" id="GO:0016757">
    <property type="term" value="F:glycosyltransferase activity"/>
    <property type="evidence" value="ECO:0007669"/>
    <property type="project" value="UniProtKB-KW"/>
</dbReference>
<dbReference type="Gene3D" id="3.90.550.10">
    <property type="entry name" value="Spore Coat Polysaccharide Biosynthesis Protein SpsA, Chain A"/>
    <property type="match status" value="1"/>
</dbReference>
<gene>
    <name evidence="2" type="ORF">SKC38_02530</name>
</gene>
<evidence type="ECO:0000313" key="3">
    <source>
        <dbReference type="Proteomes" id="UP001598114"/>
    </source>
</evidence>
<sequence length="246" mass="28171">MKVSIITVCYNAAATLKQTIESVLAQDYPNVEYWVIDGGSKDGTKELLESFGSQINFISESDKGIYDAFNKGLSRVSGEVVGVIGADDFYPSNDVISQVVQSFEQNQVDAVYGDLQFIDPVSLKVVRQWKAGAYKRSSWLLGWMPPHPTFYVKRKVYEEFGHFKTHYTCAGDYEFMLRVLYKHSISVAYLPKLLMTMRTGGTSTASWRHRWVANREDRKAWRENGLKPYFFTVTLKPLRKIFQLLS</sequence>
<organism evidence="2 3">
    <name type="scientific">Aquirufa echingensis</name>
    <dbReference type="NCBI Taxonomy" id="3096516"/>
    <lineage>
        <taxon>Bacteria</taxon>
        <taxon>Pseudomonadati</taxon>
        <taxon>Bacteroidota</taxon>
        <taxon>Cytophagia</taxon>
        <taxon>Cytophagales</taxon>
        <taxon>Flectobacillaceae</taxon>
        <taxon>Aquirufa</taxon>
    </lineage>
</organism>
<accession>A0ABW6D207</accession>
<dbReference type="CDD" id="cd06433">
    <property type="entry name" value="GT_2_WfgS_like"/>
    <property type="match status" value="1"/>
</dbReference>
<name>A0ABW6D207_9BACT</name>
<dbReference type="SUPFAM" id="SSF53448">
    <property type="entry name" value="Nucleotide-diphospho-sugar transferases"/>
    <property type="match status" value="1"/>
</dbReference>
<protein>
    <submittedName>
        <fullName evidence="2">Glycosyltransferase family 2 protein</fullName>
        <ecNumber evidence="2">2.4.-.-</ecNumber>
    </submittedName>
</protein>
<dbReference type="EC" id="2.4.-.-" evidence="2"/>
<dbReference type="EMBL" id="JBBKYA010000001">
    <property type="protein sequence ID" value="MFD3275103.1"/>
    <property type="molecule type" value="Genomic_DNA"/>
</dbReference>
<dbReference type="Proteomes" id="UP001598114">
    <property type="component" value="Unassembled WGS sequence"/>
</dbReference>
<comment type="caution">
    <text evidence="2">The sequence shown here is derived from an EMBL/GenBank/DDBJ whole genome shotgun (WGS) entry which is preliminary data.</text>
</comment>
<dbReference type="RefSeq" id="WP_377974801.1">
    <property type="nucleotide sequence ID" value="NZ_JBBKYA010000001.1"/>
</dbReference>
<dbReference type="Pfam" id="PF00535">
    <property type="entry name" value="Glycos_transf_2"/>
    <property type="match status" value="1"/>
</dbReference>
<keyword evidence="3" id="KW-1185">Reference proteome</keyword>
<evidence type="ECO:0000259" key="1">
    <source>
        <dbReference type="Pfam" id="PF00535"/>
    </source>
</evidence>
<keyword evidence="2" id="KW-0328">Glycosyltransferase</keyword>
<dbReference type="PANTHER" id="PTHR43685:SF2">
    <property type="entry name" value="GLYCOSYLTRANSFERASE 2-LIKE DOMAIN-CONTAINING PROTEIN"/>
    <property type="match status" value="1"/>
</dbReference>